<feature type="region of interest" description="Disordered" evidence="1">
    <location>
        <begin position="554"/>
        <end position="582"/>
    </location>
</feature>
<feature type="compositionally biased region" description="Low complexity" evidence="1">
    <location>
        <begin position="501"/>
        <end position="521"/>
    </location>
</feature>
<sequence>MKNVVAALVMGAECYFFVRVDLTSVADPNAAPKGMWNPSPKRHPISLPPPTGFSAGVERICGLGVQQWPQFDCDRIFRSVPRVSAAAWGIDSGDRSGRQGRDLLSLSRPPSSASSHGVARSPSGRGQAIPLNCDMEPERAAGESSGINPTAPTVGESVRDVDGVPLPMAPAGGFMADAIRSSVREGRLRSESLKCLSEDVLEEDMPGEKRPQKDPSAFTDIPNADDLVHAQVFQDMARSYAQSKVHAVRLVYLYEKDLKRAMGKLEDMFAENELRDDRIKELEVLVKDLNSAVETAASKCVGHERYSVGSVFRTLGTHQTNQEREVVIVLGILTTQVKSGSAVGFTLSRWLGKDASLERVIHKSKRVVDTLQVAIGSVEIQASIDTIHSASIDTVQPTSIDTVQPTSIDTIQPVSKNTVHPVTIHRGTVHPSTVPRCIVHPGTIHLDTVHQTSIDTVYPASIDTVHHDTVHHDTVRRDTVYPGTVYPGIVHHDTVHPVKNDTSTSTSIDGTTSTSTDDKTSTSIYTTTSSLIDSGHISEQKKFDVCGNLFDGETTTRSDKSGGKKRRNWKKRKRTKGGSQLSLIPHFSDGVRKSRVRSRCFSQPFAKLRELLIAEMIDKEEESMEEAFTQE</sequence>
<evidence type="ECO:0000313" key="3">
    <source>
        <dbReference type="Proteomes" id="UP000712281"/>
    </source>
</evidence>
<feature type="region of interest" description="Disordered" evidence="1">
    <location>
        <begin position="494"/>
        <end position="521"/>
    </location>
</feature>
<name>A0A8S9IER6_BRACR</name>
<feature type="compositionally biased region" description="Low complexity" evidence="1">
    <location>
        <begin position="103"/>
        <end position="115"/>
    </location>
</feature>
<feature type="region of interest" description="Disordered" evidence="1">
    <location>
        <begin position="90"/>
        <end position="160"/>
    </location>
</feature>
<protein>
    <submittedName>
        <fullName evidence="2">Uncharacterized protein</fullName>
    </submittedName>
</protein>
<dbReference type="AlphaFoldDB" id="A0A8S9IER6"/>
<dbReference type="EMBL" id="QGKW02001911">
    <property type="protein sequence ID" value="KAF2568530.1"/>
    <property type="molecule type" value="Genomic_DNA"/>
</dbReference>
<dbReference type="Proteomes" id="UP000712281">
    <property type="component" value="Unassembled WGS sequence"/>
</dbReference>
<proteinExistence type="predicted"/>
<evidence type="ECO:0000313" key="2">
    <source>
        <dbReference type="EMBL" id="KAF2568530.1"/>
    </source>
</evidence>
<comment type="caution">
    <text evidence="2">The sequence shown here is derived from an EMBL/GenBank/DDBJ whole genome shotgun (WGS) entry which is preliminary data.</text>
</comment>
<evidence type="ECO:0000256" key="1">
    <source>
        <dbReference type="SAM" id="MobiDB-lite"/>
    </source>
</evidence>
<feature type="compositionally biased region" description="Basic residues" evidence="1">
    <location>
        <begin position="563"/>
        <end position="576"/>
    </location>
</feature>
<reference evidence="2" key="1">
    <citation type="submission" date="2019-12" db="EMBL/GenBank/DDBJ databases">
        <title>Genome sequencing and annotation of Brassica cretica.</title>
        <authorList>
            <person name="Studholme D.J."/>
            <person name="Sarris P.F."/>
        </authorList>
    </citation>
    <scope>NUCLEOTIDE SEQUENCE</scope>
    <source>
        <strain evidence="2">PFS-001/15</strain>
        <tissue evidence="2">Leaf</tissue>
    </source>
</reference>
<feature type="compositionally biased region" description="Basic and acidic residues" evidence="1">
    <location>
        <begin position="92"/>
        <end position="101"/>
    </location>
</feature>
<accession>A0A8S9IER6</accession>
<gene>
    <name evidence="2" type="ORF">F2Q68_00025247</name>
</gene>
<organism evidence="2 3">
    <name type="scientific">Brassica cretica</name>
    <name type="common">Mustard</name>
    <dbReference type="NCBI Taxonomy" id="69181"/>
    <lineage>
        <taxon>Eukaryota</taxon>
        <taxon>Viridiplantae</taxon>
        <taxon>Streptophyta</taxon>
        <taxon>Embryophyta</taxon>
        <taxon>Tracheophyta</taxon>
        <taxon>Spermatophyta</taxon>
        <taxon>Magnoliopsida</taxon>
        <taxon>eudicotyledons</taxon>
        <taxon>Gunneridae</taxon>
        <taxon>Pentapetalae</taxon>
        <taxon>rosids</taxon>
        <taxon>malvids</taxon>
        <taxon>Brassicales</taxon>
        <taxon>Brassicaceae</taxon>
        <taxon>Brassiceae</taxon>
        <taxon>Brassica</taxon>
    </lineage>
</organism>